<accession>A0A7J6WSA4</accession>
<feature type="compositionally biased region" description="Basic and acidic residues" evidence="1">
    <location>
        <begin position="159"/>
        <end position="185"/>
    </location>
</feature>
<comment type="caution">
    <text evidence="2">The sequence shown here is derived from an EMBL/GenBank/DDBJ whole genome shotgun (WGS) entry which is preliminary data.</text>
</comment>
<feature type="region of interest" description="Disordered" evidence="1">
    <location>
        <begin position="95"/>
        <end position="143"/>
    </location>
</feature>
<sequence length="218" mass="24523">DKTLTGFVEEYCLLIMTHMRRRLNKARRMDPNDVVPRVTKVIEELRKVVHEYQYCNASDHNFCVSLSSGVKAYRKAYAHAVYPIPNDHEWDAPAYQILPPPLHRPTGRPRGKRRRGEDEPTKSNSKVRRCKKCGSTQHTRATCKGLSREEIAAKAARGRFKERTKKDPFAPPKEKDVTDKGEAAARGRGRGRGRGGSRGGRRGGRGRGAQTTTTTTPT</sequence>
<keyword evidence="3" id="KW-1185">Reference proteome</keyword>
<dbReference type="Proteomes" id="UP000554482">
    <property type="component" value="Unassembled WGS sequence"/>
</dbReference>
<evidence type="ECO:0000313" key="2">
    <source>
        <dbReference type="EMBL" id="KAF5199480.1"/>
    </source>
</evidence>
<gene>
    <name evidence="2" type="ORF">FRX31_010933</name>
</gene>
<protein>
    <submittedName>
        <fullName evidence="2">Uncharacterized protein</fullName>
    </submittedName>
</protein>
<evidence type="ECO:0000313" key="3">
    <source>
        <dbReference type="Proteomes" id="UP000554482"/>
    </source>
</evidence>
<proteinExistence type="predicted"/>
<name>A0A7J6WSA4_THATH</name>
<feature type="compositionally biased region" description="Basic residues" evidence="1">
    <location>
        <begin position="187"/>
        <end position="205"/>
    </location>
</feature>
<organism evidence="2 3">
    <name type="scientific">Thalictrum thalictroides</name>
    <name type="common">Rue-anemone</name>
    <name type="synonym">Anemone thalictroides</name>
    <dbReference type="NCBI Taxonomy" id="46969"/>
    <lineage>
        <taxon>Eukaryota</taxon>
        <taxon>Viridiplantae</taxon>
        <taxon>Streptophyta</taxon>
        <taxon>Embryophyta</taxon>
        <taxon>Tracheophyta</taxon>
        <taxon>Spermatophyta</taxon>
        <taxon>Magnoliopsida</taxon>
        <taxon>Ranunculales</taxon>
        <taxon>Ranunculaceae</taxon>
        <taxon>Thalictroideae</taxon>
        <taxon>Thalictrum</taxon>
    </lineage>
</organism>
<evidence type="ECO:0000256" key="1">
    <source>
        <dbReference type="SAM" id="MobiDB-lite"/>
    </source>
</evidence>
<reference evidence="2 3" key="1">
    <citation type="submission" date="2020-06" db="EMBL/GenBank/DDBJ databases">
        <title>Transcriptomic and genomic resources for Thalictrum thalictroides and T. hernandezii: Facilitating candidate gene discovery in an emerging model plant lineage.</title>
        <authorList>
            <person name="Arias T."/>
            <person name="Riano-Pachon D.M."/>
            <person name="Di Stilio V.S."/>
        </authorList>
    </citation>
    <scope>NUCLEOTIDE SEQUENCE [LARGE SCALE GENOMIC DNA]</scope>
    <source>
        <strain evidence="3">cv. WT478/WT964</strain>
        <tissue evidence="2">Leaves</tissue>
    </source>
</reference>
<dbReference type="EMBL" id="JABWDY010011910">
    <property type="protein sequence ID" value="KAF5199480.1"/>
    <property type="molecule type" value="Genomic_DNA"/>
</dbReference>
<feature type="region of interest" description="Disordered" evidence="1">
    <location>
        <begin position="155"/>
        <end position="218"/>
    </location>
</feature>
<feature type="non-terminal residue" evidence="2">
    <location>
        <position position="1"/>
    </location>
</feature>
<dbReference type="AlphaFoldDB" id="A0A7J6WSA4"/>
<feature type="compositionally biased region" description="Polar residues" evidence="1">
    <location>
        <begin position="209"/>
        <end position="218"/>
    </location>
</feature>
<dbReference type="OrthoDB" id="2007900at2759"/>
<feature type="compositionally biased region" description="Basic residues" evidence="1">
    <location>
        <begin position="105"/>
        <end position="114"/>
    </location>
</feature>